<evidence type="ECO:0000256" key="4">
    <source>
        <dbReference type="ARBA" id="ARBA00034247"/>
    </source>
</evidence>
<dbReference type="EC" id="2.7.7.65" evidence="1"/>
<evidence type="ECO:0000256" key="1">
    <source>
        <dbReference type="ARBA" id="ARBA00012528"/>
    </source>
</evidence>
<reference evidence="8" key="1">
    <citation type="submission" date="2015-04" db="EMBL/GenBank/DDBJ databases">
        <authorList>
            <person name="Syromyatnikov M.Y."/>
            <person name="Popov V.N."/>
        </authorList>
    </citation>
    <scope>NUCLEOTIDE SEQUENCE</scope>
    <source>
        <strain evidence="8">MO-1</strain>
    </source>
</reference>
<dbReference type="SMART" id="SM00267">
    <property type="entry name" value="GGDEF"/>
    <property type="match status" value="1"/>
</dbReference>
<dbReference type="CDD" id="cd01949">
    <property type="entry name" value="GGDEF"/>
    <property type="match status" value="1"/>
</dbReference>
<gene>
    <name evidence="8" type="ORF">MAGMO_3872</name>
</gene>
<dbReference type="InterPro" id="IPR009050">
    <property type="entry name" value="Globin-like_sf"/>
</dbReference>
<feature type="coiled-coil region" evidence="5">
    <location>
        <begin position="178"/>
        <end position="216"/>
    </location>
</feature>
<dbReference type="InterPro" id="IPR044398">
    <property type="entry name" value="Globin-sensor_dom"/>
</dbReference>
<name>A0A1S7LMB1_MAGMO</name>
<dbReference type="Pfam" id="PF11563">
    <property type="entry name" value="Protoglobin"/>
    <property type="match status" value="1"/>
</dbReference>
<dbReference type="PANTHER" id="PTHR45138:SF9">
    <property type="entry name" value="DIGUANYLATE CYCLASE DGCM-RELATED"/>
    <property type="match status" value="1"/>
</dbReference>
<evidence type="ECO:0000256" key="3">
    <source>
        <dbReference type="ARBA" id="ARBA00029839"/>
    </source>
</evidence>
<dbReference type="PANTHER" id="PTHR45138">
    <property type="entry name" value="REGULATORY COMPONENTS OF SENSORY TRANSDUCTION SYSTEM"/>
    <property type="match status" value="1"/>
</dbReference>
<dbReference type="SUPFAM" id="SSF55073">
    <property type="entry name" value="Nucleotide cyclase"/>
    <property type="match status" value="1"/>
</dbReference>
<comment type="catalytic activity">
    <reaction evidence="4">
        <text>2 GTP = 3',3'-c-di-GMP + 2 diphosphate</text>
        <dbReference type="Rhea" id="RHEA:24898"/>
        <dbReference type="ChEBI" id="CHEBI:33019"/>
        <dbReference type="ChEBI" id="CHEBI:37565"/>
        <dbReference type="ChEBI" id="CHEBI:58805"/>
        <dbReference type="EC" id="2.7.7.65"/>
    </reaction>
</comment>
<dbReference type="SUPFAM" id="SSF46458">
    <property type="entry name" value="Globin-like"/>
    <property type="match status" value="1"/>
</dbReference>
<dbReference type="Pfam" id="PF00990">
    <property type="entry name" value="GGDEF"/>
    <property type="match status" value="1"/>
</dbReference>
<evidence type="ECO:0000256" key="5">
    <source>
        <dbReference type="SAM" id="Coils"/>
    </source>
</evidence>
<evidence type="ECO:0000259" key="7">
    <source>
        <dbReference type="PROSITE" id="PS50887"/>
    </source>
</evidence>
<dbReference type="NCBIfam" id="TIGR00254">
    <property type="entry name" value="GGDEF"/>
    <property type="match status" value="1"/>
</dbReference>
<dbReference type="AlphaFoldDB" id="A0A1S7LMB1"/>
<accession>A0A1S7LMB1</accession>
<dbReference type="FunFam" id="3.30.70.270:FF:000001">
    <property type="entry name" value="Diguanylate cyclase domain protein"/>
    <property type="match status" value="1"/>
</dbReference>
<dbReference type="GO" id="GO:0020037">
    <property type="term" value="F:heme binding"/>
    <property type="evidence" value="ECO:0007669"/>
    <property type="project" value="InterPro"/>
</dbReference>
<dbReference type="Gene3D" id="3.30.70.270">
    <property type="match status" value="1"/>
</dbReference>
<proteinExistence type="predicted"/>
<dbReference type="InterPro" id="IPR029787">
    <property type="entry name" value="Nucleotide_cyclase"/>
</dbReference>
<dbReference type="InterPro" id="IPR000160">
    <property type="entry name" value="GGDEF_dom"/>
</dbReference>
<dbReference type="InterPro" id="IPR050469">
    <property type="entry name" value="Diguanylate_Cyclase"/>
</dbReference>
<dbReference type="PROSITE" id="PS50887">
    <property type="entry name" value="GGDEF"/>
    <property type="match status" value="1"/>
</dbReference>
<evidence type="ECO:0000256" key="6">
    <source>
        <dbReference type="SAM" id="MobiDB-lite"/>
    </source>
</evidence>
<dbReference type="Gene3D" id="1.10.490.10">
    <property type="entry name" value="Globins"/>
    <property type="match status" value="1"/>
</dbReference>
<evidence type="ECO:0000313" key="8">
    <source>
        <dbReference type="EMBL" id="CRH08000.1"/>
    </source>
</evidence>
<keyword evidence="5" id="KW-0175">Coiled coil</keyword>
<evidence type="ECO:0000256" key="2">
    <source>
        <dbReference type="ARBA" id="ARBA00015125"/>
    </source>
</evidence>
<feature type="domain" description="GGDEF" evidence="7">
    <location>
        <begin position="244"/>
        <end position="378"/>
    </location>
</feature>
<dbReference type="GO" id="GO:0052621">
    <property type="term" value="F:diguanylate cyclase activity"/>
    <property type="evidence" value="ECO:0007669"/>
    <property type="project" value="UniProtKB-EC"/>
</dbReference>
<dbReference type="EMBL" id="LO017727">
    <property type="protein sequence ID" value="CRH08000.1"/>
    <property type="molecule type" value="Genomic_DNA"/>
</dbReference>
<protein>
    <recommendedName>
        <fullName evidence="2">Diguanylate cyclase DosC</fullName>
        <ecNumber evidence="1">2.7.7.65</ecNumber>
    </recommendedName>
    <alternativeName>
        <fullName evidence="3">Direct oxygen-sensing cyclase</fullName>
    </alternativeName>
</protein>
<dbReference type="InterPro" id="IPR012292">
    <property type="entry name" value="Globin/Proto"/>
</dbReference>
<organism evidence="8">
    <name type="scientific">Magnetococcus massalia (strain MO-1)</name>
    <dbReference type="NCBI Taxonomy" id="451514"/>
    <lineage>
        <taxon>Bacteria</taxon>
        <taxon>Pseudomonadati</taxon>
        <taxon>Pseudomonadota</taxon>
        <taxon>Magnetococcia</taxon>
        <taxon>Magnetococcales</taxon>
        <taxon>Magnetococcaceae</taxon>
        <taxon>Magnetococcus</taxon>
    </lineage>
</organism>
<dbReference type="GO" id="GO:0019825">
    <property type="term" value="F:oxygen binding"/>
    <property type="evidence" value="ECO:0007669"/>
    <property type="project" value="InterPro"/>
</dbReference>
<feature type="region of interest" description="Disordered" evidence="6">
    <location>
        <begin position="366"/>
        <end position="393"/>
    </location>
</feature>
<sequence>MDNQIEYSMVKLTDRSLAEQMKITDLELEKRKQRLNFTQDDVDRLLSCKELVATNVDEVVDQFYSRITGLPEAQLIIGDAETFRRLKSSLRGYIIELFEGYYDREYVNKRLRIGKIHQRIGVSPSLYVSAVAQLENFIQTLLLNDAKIGKNCTLCDHRRDSLHKLLMLDMQLVFDTYINSLVSEVNSAREEVERYAQSLEETVAERTRQLEELSTRDGLTGLLNQRTFHTVLRRELSRAERISQPLSLVYFDLNKFKAVNDTIGHKAGDQVLMNVGVAVKSVLEESDDSGFRYGGDEFALILPNTDLKQATELSKQLCEAYDPEKNYNVSFSMGIAQRGPKEYGLMDSFIHEADSHMYIAKGVSRQEPGHQIHSALDGKPMTHDSQSEGAEEQ</sequence>
<dbReference type="InterPro" id="IPR043128">
    <property type="entry name" value="Rev_trsase/Diguanyl_cyclase"/>
</dbReference>